<dbReference type="Proteomes" id="UP000243797">
    <property type="component" value="Unassembled WGS sequence"/>
</dbReference>
<dbReference type="PANTHER" id="PTHR35872:SF2">
    <property type="entry name" value="INTEGRAL MEMBRANE PROTEIN (AFU_ORTHOLOGUE AFUA_5G07110)"/>
    <property type="match status" value="1"/>
</dbReference>
<sequence>MPMKRQESRPSIGIRRRSSAHPTRPSAALAPSPAIPQEPDTISAVDFAPRRRSSSEPRPVIRTDVADDALVRSNTRSEGVAHGRMPTLSEEHGSASPRNDATMSFPALPIVVHPDGDSADPSATGPATQGHGLGSRALNGLGRTYLQNRRRAGAESDASQPEYNSDLVNLLDVVDPEVSTLSTLTNVQNSLFIPDLGSWVNRRPTYNLSAMPPRLARQNTAADDEKIRDAVDDAEKLAQEADLQRLTSQLSQSRYAVLPHGVQLEGWTEEEKEQLNDHVRHMLHSRRAAFKRGWKGFKQYVRRPLGFFVTLYAFLITVFGFTWVLFLIGWVSLGSRRDYVINVIDNVLVALFAVVGDGLIPWRTVDTYHMIFIAHYHHLTWRLRKEKRLPKLPNQNDLPTRISLDINRVIETPDLEAARTHVSSDAGDDEYVSVLTPEQQRKLEHHQTKFAKSHTFYKPHETETHYAFPLRLLVAIVVLLDFHSIFQIALGVTTLTCNITGGILISIGDKRTRKKEVRERMFRQELTDQAIKKVEKRRKKKEGIEGSQESSSDGLEGSEGSEVDKQPSM</sequence>
<gene>
    <name evidence="3" type="ORF">CAC42_395</name>
</gene>
<accession>A0A2K1R3C2</accession>
<keyword evidence="2" id="KW-0812">Transmembrane</keyword>
<dbReference type="InParanoid" id="A0A2K1R3C2"/>
<dbReference type="OrthoDB" id="3365211at2759"/>
<reference evidence="3 4" key="1">
    <citation type="submission" date="2017-06" db="EMBL/GenBank/DDBJ databases">
        <title>Draft genome sequence of a variant of Elsinoe murrayae.</title>
        <authorList>
            <person name="Cheng Q."/>
        </authorList>
    </citation>
    <scope>NUCLEOTIDE SEQUENCE [LARGE SCALE GENOMIC DNA]</scope>
    <source>
        <strain evidence="3 4">CQ-2017a</strain>
    </source>
</reference>
<dbReference type="EMBL" id="NKHZ01000001">
    <property type="protein sequence ID" value="PNS21797.1"/>
    <property type="molecule type" value="Genomic_DNA"/>
</dbReference>
<dbReference type="STRING" id="2082308.A0A2K1R3C2"/>
<dbReference type="InterPro" id="IPR021369">
    <property type="entry name" value="DUF2985"/>
</dbReference>
<name>A0A2K1R3C2_9PEZI</name>
<feature type="transmembrane region" description="Helical" evidence="2">
    <location>
        <begin position="488"/>
        <end position="508"/>
    </location>
</feature>
<keyword evidence="4" id="KW-1185">Reference proteome</keyword>
<evidence type="ECO:0000256" key="1">
    <source>
        <dbReference type="SAM" id="MobiDB-lite"/>
    </source>
</evidence>
<feature type="region of interest" description="Disordered" evidence="1">
    <location>
        <begin position="532"/>
        <end position="569"/>
    </location>
</feature>
<comment type="caution">
    <text evidence="3">The sequence shown here is derived from an EMBL/GenBank/DDBJ whole genome shotgun (WGS) entry which is preliminary data.</text>
</comment>
<dbReference type="Pfam" id="PF11204">
    <property type="entry name" value="DUF2985"/>
    <property type="match status" value="1"/>
</dbReference>
<evidence type="ECO:0000313" key="4">
    <source>
        <dbReference type="Proteomes" id="UP000243797"/>
    </source>
</evidence>
<organism evidence="3 4">
    <name type="scientific">Sphaceloma murrayae</name>
    <dbReference type="NCBI Taxonomy" id="2082308"/>
    <lineage>
        <taxon>Eukaryota</taxon>
        <taxon>Fungi</taxon>
        <taxon>Dikarya</taxon>
        <taxon>Ascomycota</taxon>
        <taxon>Pezizomycotina</taxon>
        <taxon>Dothideomycetes</taxon>
        <taxon>Dothideomycetidae</taxon>
        <taxon>Myriangiales</taxon>
        <taxon>Elsinoaceae</taxon>
        <taxon>Sphaceloma</taxon>
    </lineage>
</organism>
<evidence type="ECO:0000256" key="2">
    <source>
        <dbReference type="SAM" id="Phobius"/>
    </source>
</evidence>
<proteinExistence type="predicted"/>
<feature type="transmembrane region" description="Helical" evidence="2">
    <location>
        <begin position="339"/>
        <end position="360"/>
    </location>
</feature>
<dbReference type="AlphaFoldDB" id="A0A2K1R3C2"/>
<feature type="region of interest" description="Disordered" evidence="1">
    <location>
        <begin position="1"/>
        <end position="139"/>
    </location>
</feature>
<keyword evidence="2" id="KW-0472">Membrane</keyword>
<keyword evidence="2" id="KW-1133">Transmembrane helix</keyword>
<protein>
    <submittedName>
        <fullName evidence="3">Sodium/hydrogen antiporter</fullName>
    </submittedName>
</protein>
<feature type="compositionally biased region" description="Low complexity" evidence="1">
    <location>
        <begin position="545"/>
        <end position="560"/>
    </location>
</feature>
<evidence type="ECO:0000313" key="3">
    <source>
        <dbReference type="EMBL" id="PNS21797.1"/>
    </source>
</evidence>
<feature type="compositionally biased region" description="Basic and acidic residues" evidence="1">
    <location>
        <begin position="53"/>
        <end position="65"/>
    </location>
</feature>
<dbReference type="PANTHER" id="PTHR35872">
    <property type="entry name" value="INTEGRAL MEMBRANE PROTEIN (AFU_ORTHOLOGUE AFUA_5G07110)"/>
    <property type="match status" value="1"/>
</dbReference>
<feature type="transmembrane region" description="Helical" evidence="2">
    <location>
        <begin position="305"/>
        <end position="333"/>
    </location>
</feature>